<evidence type="ECO:0000313" key="9">
    <source>
        <dbReference type="EMBL" id="KAF5829239.1"/>
    </source>
</evidence>
<evidence type="ECO:0000256" key="4">
    <source>
        <dbReference type="ARBA" id="ARBA00022833"/>
    </source>
</evidence>
<gene>
    <name evidence="9" type="ORF">DUNSADRAFT_16367</name>
</gene>
<feature type="binding site" evidence="7">
    <location>
        <position position="152"/>
    </location>
    <ligand>
        <name>Zn(2+)</name>
        <dbReference type="ChEBI" id="CHEBI:29105"/>
    </ligand>
</feature>
<evidence type="ECO:0000259" key="8">
    <source>
        <dbReference type="PROSITE" id="PS50305"/>
    </source>
</evidence>
<sequence>MDSNCATGFGYADRLKPKRKLGGQLGAEEYQESAESVASKADDLAKLIQGSQEVFIFTGAGISTSMGIPDFRGPSGIWTARKKKQPISALRTPFEYYRPSFTHMAIAALVAAGKVKCVCSQNVDCLHLRSGIPRSLLAELHGNCFAERCEACKREYTCDFQVETVNFQPTGRVCVAPACGSRDAKEGCRPPSLLDNVLDWDSALPDDELDAAIDAAKRSELTLVLGSSLQISPANGIPTLTPQTKRGKGKEKGKMVIVNLQKTPKDRRSGSPFVYCCPNLEPYLLHGRGSHFVRILESFRVERSFVVMPV</sequence>
<comment type="similarity">
    <text evidence="6">Belongs to the sirtuin family. Class IV subfamily.</text>
</comment>
<keyword evidence="3 7" id="KW-0479">Metal-binding</keyword>
<feature type="binding site" evidence="7">
    <location>
        <position position="149"/>
    </location>
    <ligand>
        <name>Zn(2+)</name>
        <dbReference type="ChEBI" id="CHEBI:29105"/>
    </ligand>
</feature>
<evidence type="ECO:0000256" key="1">
    <source>
        <dbReference type="ARBA" id="ARBA00012928"/>
    </source>
</evidence>
<dbReference type="PROSITE" id="PS50305">
    <property type="entry name" value="SIRTUIN"/>
    <property type="match status" value="1"/>
</dbReference>
<feature type="active site" description="Proton acceptor" evidence="7">
    <location>
        <position position="141"/>
    </location>
</feature>
<feature type="binding site" evidence="7">
    <location>
        <position position="174"/>
    </location>
    <ligand>
        <name>Zn(2+)</name>
        <dbReference type="ChEBI" id="CHEBI:29105"/>
    </ligand>
</feature>
<dbReference type="PANTHER" id="PTHR11085:SF12">
    <property type="entry name" value="NAD-DEPENDENT PROTEIN DEACYLASE SIRTUIN-6"/>
    <property type="match status" value="1"/>
</dbReference>
<dbReference type="Gene3D" id="2.20.28.200">
    <property type="match status" value="1"/>
</dbReference>
<dbReference type="InterPro" id="IPR026590">
    <property type="entry name" value="Ssirtuin_cat_dom"/>
</dbReference>
<dbReference type="Pfam" id="PF02146">
    <property type="entry name" value="SIR2"/>
    <property type="match status" value="2"/>
</dbReference>
<protein>
    <recommendedName>
        <fullName evidence="1">protein acetyllysine N-acetyltransferase</fullName>
        <ecNumber evidence="1">2.3.1.286</ecNumber>
    </recommendedName>
</protein>
<dbReference type="PANTHER" id="PTHR11085">
    <property type="entry name" value="NAD-DEPENDENT PROTEIN DEACYLASE SIRTUIN-5, MITOCHONDRIAL-RELATED"/>
    <property type="match status" value="1"/>
</dbReference>
<accession>A0ABQ7G3Q6</accession>
<dbReference type="InterPro" id="IPR003000">
    <property type="entry name" value="Sirtuin"/>
</dbReference>
<keyword evidence="4 7" id="KW-0862">Zinc</keyword>
<keyword evidence="5" id="KW-0520">NAD</keyword>
<dbReference type="Proteomes" id="UP000815325">
    <property type="component" value="Unassembled WGS sequence"/>
</dbReference>
<evidence type="ECO:0000256" key="5">
    <source>
        <dbReference type="ARBA" id="ARBA00023027"/>
    </source>
</evidence>
<name>A0ABQ7G3Q6_DUNSA</name>
<dbReference type="EMBL" id="MU070186">
    <property type="protein sequence ID" value="KAF5829239.1"/>
    <property type="molecule type" value="Genomic_DNA"/>
</dbReference>
<dbReference type="Gene3D" id="3.40.50.1220">
    <property type="entry name" value="TPP-binding domain"/>
    <property type="match status" value="1"/>
</dbReference>
<evidence type="ECO:0000256" key="6">
    <source>
        <dbReference type="ARBA" id="ARBA00038170"/>
    </source>
</evidence>
<dbReference type="InterPro" id="IPR029035">
    <property type="entry name" value="DHS-like_NAD/FAD-binding_dom"/>
</dbReference>
<proteinExistence type="inferred from homology"/>
<feature type="binding site" evidence="7">
    <location>
        <position position="179"/>
    </location>
    <ligand>
        <name>Zn(2+)</name>
        <dbReference type="ChEBI" id="CHEBI:29105"/>
    </ligand>
</feature>
<keyword evidence="10" id="KW-1185">Reference proteome</keyword>
<feature type="domain" description="Deacetylase sirtuin-type" evidence="8">
    <location>
        <begin position="34"/>
        <end position="310"/>
    </location>
</feature>
<evidence type="ECO:0000256" key="7">
    <source>
        <dbReference type="PROSITE-ProRule" id="PRU00236"/>
    </source>
</evidence>
<evidence type="ECO:0000256" key="2">
    <source>
        <dbReference type="ARBA" id="ARBA00022679"/>
    </source>
</evidence>
<evidence type="ECO:0000256" key="3">
    <source>
        <dbReference type="ARBA" id="ARBA00022723"/>
    </source>
</evidence>
<organism evidence="9 10">
    <name type="scientific">Dunaliella salina</name>
    <name type="common">Green alga</name>
    <name type="synonym">Protococcus salinus</name>
    <dbReference type="NCBI Taxonomy" id="3046"/>
    <lineage>
        <taxon>Eukaryota</taxon>
        <taxon>Viridiplantae</taxon>
        <taxon>Chlorophyta</taxon>
        <taxon>core chlorophytes</taxon>
        <taxon>Chlorophyceae</taxon>
        <taxon>CS clade</taxon>
        <taxon>Chlamydomonadales</taxon>
        <taxon>Dunaliellaceae</taxon>
        <taxon>Dunaliella</taxon>
    </lineage>
</organism>
<reference evidence="9" key="1">
    <citation type="submission" date="2017-08" db="EMBL/GenBank/DDBJ databases">
        <authorList>
            <person name="Polle J.E."/>
            <person name="Barry K."/>
            <person name="Cushman J."/>
            <person name="Schmutz J."/>
            <person name="Tran D."/>
            <person name="Hathwaick L.T."/>
            <person name="Yim W.C."/>
            <person name="Jenkins J."/>
            <person name="Mckie-Krisberg Z.M."/>
            <person name="Prochnik S."/>
            <person name="Lindquist E."/>
            <person name="Dockter R.B."/>
            <person name="Adam C."/>
            <person name="Molina H."/>
            <person name="Bunkerborg J."/>
            <person name="Jin E."/>
            <person name="Buchheim M."/>
            <person name="Magnuson J."/>
        </authorList>
    </citation>
    <scope>NUCLEOTIDE SEQUENCE</scope>
    <source>
        <strain evidence="9">CCAP 19/18</strain>
    </source>
</reference>
<dbReference type="EC" id="2.3.1.286" evidence="1"/>
<dbReference type="InterPro" id="IPR050134">
    <property type="entry name" value="NAD-dep_sirtuin_deacylases"/>
</dbReference>
<keyword evidence="2" id="KW-0808">Transferase</keyword>
<evidence type="ECO:0000313" key="10">
    <source>
        <dbReference type="Proteomes" id="UP000815325"/>
    </source>
</evidence>
<comment type="caution">
    <text evidence="9">The sequence shown here is derived from an EMBL/GenBank/DDBJ whole genome shotgun (WGS) entry which is preliminary data.</text>
</comment>
<dbReference type="SUPFAM" id="SSF52467">
    <property type="entry name" value="DHS-like NAD/FAD-binding domain"/>
    <property type="match status" value="1"/>
</dbReference>